<proteinExistence type="predicted"/>
<evidence type="ECO:0000313" key="2">
    <source>
        <dbReference type="EMBL" id="CAB4220980.1"/>
    </source>
</evidence>
<sequence length="53" mass="6215">MEKTWEYREEELRGEIAQLIEYQIELMMPPVDEVELAVYEALTWAAGIARGDK</sequence>
<dbReference type="EMBL" id="LR797501">
    <property type="protein sequence ID" value="CAB4220980.1"/>
    <property type="molecule type" value="Genomic_DNA"/>
</dbReference>
<name>A0A6J5T0C7_9CAUD</name>
<evidence type="ECO:0000313" key="1">
    <source>
        <dbReference type="EMBL" id="CAB4179439.1"/>
    </source>
</evidence>
<reference evidence="2" key="1">
    <citation type="submission" date="2020-05" db="EMBL/GenBank/DDBJ databases">
        <authorList>
            <person name="Chiriac C."/>
            <person name="Salcher M."/>
            <person name="Ghai R."/>
            <person name="Kavagutti S V."/>
        </authorList>
    </citation>
    <scope>NUCLEOTIDE SEQUENCE</scope>
</reference>
<dbReference type="EMBL" id="LR796981">
    <property type="protein sequence ID" value="CAB4179439.1"/>
    <property type="molecule type" value="Genomic_DNA"/>
</dbReference>
<accession>A0A6J5T0C7</accession>
<organism evidence="2">
    <name type="scientific">uncultured Caudovirales phage</name>
    <dbReference type="NCBI Taxonomy" id="2100421"/>
    <lineage>
        <taxon>Viruses</taxon>
        <taxon>Duplodnaviria</taxon>
        <taxon>Heunggongvirae</taxon>
        <taxon>Uroviricota</taxon>
        <taxon>Caudoviricetes</taxon>
        <taxon>Peduoviridae</taxon>
        <taxon>Maltschvirus</taxon>
        <taxon>Maltschvirus maltsch</taxon>
    </lineage>
</organism>
<protein>
    <submittedName>
        <fullName evidence="2">Uncharacterized protein</fullName>
    </submittedName>
</protein>
<gene>
    <name evidence="1" type="ORF">UFOVP1033_123</name>
    <name evidence="2" type="ORF">UFOVP1631_123</name>
</gene>